<proteinExistence type="predicted"/>
<evidence type="ECO:0000313" key="2">
    <source>
        <dbReference type="Proteomes" id="UP000320762"/>
    </source>
</evidence>
<accession>A0A550C8W8</accession>
<dbReference type="AlphaFoldDB" id="A0A550C8W8"/>
<keyword evidence="2" id="KW-1185">Reference proteome</keyword>
<dbReference type="EMBL" id="VDMD01000017">
    <property type="protein sequence ID" value="TRM61250.1"/>
    <property type="molecule type" value="Genomic_DNA"/>
</dbReference>
<organism evidence="1 2">
    <name type="scientific">Schizophyllum amplum</name>
    <dbReference type="NCBI Taxonomy" id="97359"/>
    <lineage>
        <taxon>Eukaryota</taxon>
        <taxon>Fungi</taxon>
        <taxon>Dikarya</taxon>
        <taxon>Basidiomycota</taxon>
        <taxon>Agaricomycotina</taxon>
        <taxon>Agaricomycetes</taxon>
        <taxon>Agaricomycetidae</taxon>
        <taxon>Agaricales</taxon>
        <taxon>Schizophyllaceae</taxon>
        <taxon>Schizophyllum</taxon>
    </lineage>
</organism>
<reference evidence="1 2" key="1">
    <citation type="journal article" date="2019" name="New Phytol.">
        <title>Comparative genomics reveals unique wood-decay strategies and fruiting body development in the Schizophyllaceae.</title>
        <authorList>
            <person name="Almasi E."/>
            <person name="Sahu N."/>
            <person name="Krizsan K."/>
            <person name="Balint B."/>
            <person name="Kovacs G.M."/>
            <person name="Kiss B."/>
            <person name="Cseklye J."/>
            <person name="Drula E."/>
            <person name="Henrissat B."/>
            <person name="Nagy I."/>
            <person name="Chovatia M."/>
            <person name="Adam C."/>
            <person name="LaButti K."/>
            <person name="Lipzen A."/>
            <person name="Riley R."/>
            <person name="Grigoriev I.V."/>
            <person name="Nagy L.G."/>
        </authorList>
    </citation>
    <scope>NUCLEOTIDE SEQUENCE [LARGE SCALE GENOMIC DNA]</scope>
    <source>
        <strain evidence="1 2">NL-1724</strain>
    </source>
</reference>
<protein>
    <submittedName>
        <fullName evidence="1">Uncharacterized protein</fullName>
    </submittedName>
</protein>
<name>A0A550C8W8_9AGAR</name>
<gene>
    <name evidence="1" type="ORF">BD626DRAFT_584615</name>
</gene>
<sequence length="647" mass="75346">MAGLPILRPFQEPLGYRKAPEWVRRDAYPRHPQVYAGKLKCLSPYELAVVFHHCDVLDLIALRKTCLWMYCFTYQSRKLWKLLMRRICEEYEVPIGTFNFYDMSILEIQWRASIPELFIKRAKRKNYTLLGARSFRILRFPATMQIPPSVRPDLRFSSLHFAAGGQLLLAIQGIYIHLLDATPAHGSRMIEVAKPCRLHSVHSNDQIQVVQVDMWTPKSPPDVRYCRGSQRIKDHVSVWESGWPCSETVYVFVEYLRTGSNGQRQKRFEIYTLHHSSASKESSHAGCPWMIAYRPGRTYAGNPFNAPDSLRFACRRENLLWFIQPISNSFGVWNAYTGAQQFWDVGDEIQLSPDSSLVATCNTVLILGLNKRVSEDLKSYDRKARDQAMSVLEIPKTRYVIKRLQGLHDAYQRRPASECPLGRDHEAYDLPCPSGFTSGGDLGDTWIRPCFSSSWGTFAIAFEQQHSCERVYHLRDYFWRKLTPDRELDAFCNFDEEEPKWVPPDGPIFKWCQDTNPKRGFCPDEPLGKVKAFNGHMAYFWCDRNRQRKSHDYVGTRLRIINGIMKGKRHYWDDHNGFDLRLPAEPHDVHRLSVDFDPLSARYCYVKDGELNSVHIYDLVDLKGGRHEWWERGPRLPRMFNVCRDDA</sequence>
<dbReference type="Proteomes" id="UP000320762">
    <property type="component" value="Unassembled WGS sequence"/>
</dbReference>
<comment type="caution">
    <text evidence="1">The sequence shown here is derived from an EMBL/GenBank/DDBJ whole genome shotgun (WGS) entry which is preliminary data.</text>
</comment>
<evidence type="ECO:0000313" key="1">
    <source>
        <dbReference type="EMBL" id="TRM61250.1"/>
    </source>
</evidence>